<organism evidence="4 5">
    <name type="scientific">Streptomyces cacaoi</name>
    <dbReference type="NCBI Taxonomy" id="1898"/>
    <lineage>
        <taxon>Bacteria</taxon>
        <taxon>Bacillati</taxon>
        <taxon>Actinomycetota</taxon>
        <taxon>Actinomycetes</taxon>
        <taxon>Kitasatosporales</taxon>
        <taxon>Streptomycetaceae</taxon>
        <taxon>Streptomyces</taxon>
    </lineage>
</organism>
<keyword evidence="1" id="KW-0560">Oxidoreductase</keyword>
<evidence type="ECO:0000256" key="2">
    <source>
        <dbReference type="SAM" id="MobiDB-lite"/>
    </source>
</evidence>
<dbReference type="InterPro" id="IPR036291">
    <property type="entry name" value="NAD(P)-bd_dom_sf"/>
</dbReference>
<feature type="region of interest" description="Disordered" evidence="2">
    <location>
        <begin position="1"/>
        <end position="21"/>
    </location>
</feature>
<dbReference type="EMBL" id="BJMM01000018">
    <property type="protein sequence ID" value="GEB51071.1"/>
    <property type="molecule type" value="Genomic_DNA"/>
</dbReference>
<accession>A0A4Y3R0J6</accession>
<name>A0A4Y3R0J6_STRCI</name>
<dbReference type="SUPFAM" id="SSF50129">
    <property type="entry name" value="GroES-like"/>
    <property type="match status" value="1"/>
</dbReference>
<dbReference type="Pfam" id="PF00107">
    <property type="entry name" value="ADH_zinc_N"/>
    <property type="match status" value="1"/>
</dbReference>
<comment type="caution">
    <text evidence="4">The sequence shown here is derived from an EMBL/GenBank/DDBJ whole genome shotgun (WGS) entry which is preliminary data.</text>
</comment>
<dbReference type="AlphaFoldDB" id="A0A4Y3R0J6"/>
<reference evidence="4 5" key="1">
    <citation type="submission" date="2019-06" db="EMBL/GenBank/DDBJ databases">
        <title>Whole genome shotgun sequence of Streptomyces cacaoi subsp. cacaoi NBRC 12748.</title>
        <authorList>
            <person name="Hosoyama A."/>
            <person name="Uohara A."/>
            <person name="Ohji S."/>
            <person name="Ichikawa N."/>
        </authorList>
    </citation>
    <scope>NUCLEOTIDE SEQUENCE [LARGE SCALE GENOMIC DNA]</scope>
    <source>
        <strain evidence="4 5">NBRC 12748</strain>
    </source>
</reference>
<dbReference type="Gene3D" id="3.90.180.10">
    <property type="entry name" value="Medium-chain alcohol dehydrogenases, catalytic domain"/>
    <property type="match status" value="1"/>
</dbReference>
<dbReference type="Proteomes" id="UP000319210">
    <property type="component" value="Unassembled WGS sequence"/>
</dbReference>
<evidence type="ECO:0000259" key="3">
    <source>
        <dbReference type="SMART" id="SM00829"/>
    </source>
</evidence>
<dbReference type="GO" id="GO:0016628">
    <property type="term" value="F:oxidoreductase activity, acting on the CH-CH group of donors, NAD or NADP as acceptor"/>
    <property type="evidence" value="ECO:0007669"/>
    <property type="project" value="InterPro"/>
</dbReference>
<dbReference type="InterPro" id="IPR045010">
    <property type="entry name" value="MDR_fam"/>
</dbReference>
<dbReference type="OrthoDB" id="9805663at2"/>
<dbReference type="PANTHER" id="PTHR43205">
    <property type="entry name" value="PROSTAGLANDIN REDUCTASE"/>
    <property type="match status" value="1"/>
</dbReference>
<dbReference type="SMART" id="SM00829">
    <property type="entry name" value="PKS_ER"/>
    <property type="match status" value="1"/>
</dbReference>
<dbReference type="InterPro" id="IPR020843">
    <property type="entry name" value="ER"/>
</dbReference>
<dbReference type="InterPro" id="IPR041694">
    <property type="entry name" value="ADH_N_2"/>
</dbReference>
<protein>
    <submittedName>
        <fullName evidence="4">NADP-dependent oxidoreductase</fullName>
    </submittedName>
</protein>
<gene>
    <name evidence="4" type="ORF">SCA03_36220</name>
</gene>
<evidence type="ECO:0000313" key="5">
    <source>
        <dbReference type="Proteomes" id="UP000319210"/>
    </source>
</evidence>
<feature type="domain" description="Enoyl reductase (ER)" evidence="3">
    <location>
        <begin position="34"/>
        <end position="348"/>
    </location>
</feature>
<dbReference type="PANTHER" id="PTHR43205:SF7">
    <property type="entry name" value="PROSTAGLANDIN REDUCTASE 1"/>
    <property type="match status" value="1"/>
</dbReference>
<dbReference type="Pfam" id="PF16884">
    <property type="entry name" value="ADH_N_2"/>
    <property type="match status" value="1"/>
</dbReference>
<keyword evidence="5" id="KW-1185">Reference proteome</keyword>
<dbReference type="Gene3D" id="3.40.50.720">
    <property type="entry name" value="NAD(P)-binding Rossmann-like Domain"/>
    <property type="match status" value="1"/>
</dbReference>
<sequence>MTSSATPSGSPGSAHATPSTARAWHLTARPQGWPTPSDFALREQPVEAPTSGRILVRNLLMSVDPYMRGRMDDVKSYVPPFQLDEPMDGGAVGEVVASEAEGFAPGDHVLHGLGWREYATLDARHATKVSADAAPLSAYLGVLGMTGLTAYAGLFEVASFQEGDAVFVSGAAGAVGSQVGQMARLKGASRVIGSAGSAEKVRLLTEEYGFDAAFNYKDGPVAEQLREAAPDGIDVYFDNVGGEHLEAAIRSFNVHGRATICGMISQYNAEKPSPAPRNLALLIGKRLRLQGMLVQDHRHLQPRFVEEVSAWVRSGELKYDETVVEGIDNAVDAFLGMLKGENTGKMIVRVGD</sequence>
<feature type="compositionally biased region" description="Low complexity" evidence="2">
    <location>
        <begin position="1"/>
        <end position="14"/>
    </location>
</feature>
<evidence type="ECO:0000313" key="4">
    <source>
        <dbReference type="EMBL" id="GEB51071.1"/>
    </source>
</evidence>
<evidence type="ECO:0000256" key="1">
    <source>
        <dbReference type="ARBA" id="ARBA00023002"/>
    </source>
</evidence>
<dbReference type="InterPro" id="IPR011032">
    <property type="entry name" value="GroES-like_sf"/>
</dbReference>
<dbReference type="InterPro" id="IPR013149">
    <property type="entry name" value="ADH-like_C"/>
</dbReference>
<dbReference type="RefSeq" id="WP_086816712.1">
    <property type="nucleotide sequence ID" value="NZ_BJMM01000018.1"/>
</dbReference>
<proteinExistence type="predicted"/>
<dbReference type="FunFam" id="3.40.50.720:FF:000121">
    <property type="entry name" value="Prostaglandin reductase 2"/>
    <property type="match status" value="1"/>
</dbReference>
<dbReference type="SUPFAM" id="SSF51735">
    <property type="entry name" value="NAD(P)-binding Rossmann-fold domains"/>
    <property type="match status" value="1"/>
</dbReference>
<dbReference type="CDD" id="cd05288">
    <property type="entry name" value="PGDH"/>
    <property type="match status" value="1"/>
</dbReference>